<dbReference type="GO" id="GO:0005524">
    <property type="term" value="F:ATP binding"/>
    <property type="evidence" value="ECO:0007669"/>
    <property type="project" value="UniProtKB-UniRule"/>
</dbReference>
<keyword evidence="5" id="KW-0418">Kinase</keyword>
<protein>
    <submittedName>
        <fullName evidence="5">Serine/threonine protein kinase</fullName>
    </submittedName>
</protein>
<dbReference type="PROSITE" id="PS51450">
    <property type="entry name" value="LRR"/>
    <property type="match status" value="1"/>
</dbReference>
<keyword evidence="5" id="KW-0808">Transferase</keyword>
<dbReference type="InterPro" id="IPR003591">
    <property type="entry name" value="Leu-rich_rpt_typical-subtyp"/>
</dbReference>
<keyword evidence="5" id="KW-0723">Serine/threonine-protein kinase</keyword>
<dbReference type="AlphaFoldDB" id="A0AAQ1GCM2"/>
<organism evidence="5 6">
    <name type="scientific">Paraburkholderia tropica</name>
    <dbReference type="NCBI Taxonomy" id="92647"/>
    <lineage>
        <taxon>Bacteria</taxon>
        <taxon>Pseudomonadati</taxon>
        <taxon>Pseudomonadota</taxon>
        <taxon>Betaproteobacteria</taxon>
        <taxon>Burkholderiales</taxon>
        <taxon>Burkholderiaceae</taxon>
        <taxon>Paraburkholderia</taxon>
    </lineage>
</organism>
<dbReference type="InterPro" id="IPR025875">
    <property type="entry name" value="Leu-rich_rpt_4"/>
</dbReference>
<dbReference type="PROSITE" id="PS50011">
    <property type="entry name" value="PROTEIN_KINASE_DOM"/>
    <property type="match status" value="1"/>
</dbReference>
<proteinExistence type="predicted"/>
<comment type="caution">
    <text evidence="5">The sequence shown here is derived from an EMBL/GenBank/DDBJ whole genome shotgun (WGS) entry which is preliminary data.</text>
</comment>
<dbReference type="PANTHER" id="PTHR48051:SF1">
    <property type="entry name" value="RAS SUPPRESSOR PROTEIN 1"/>
    <property type="match status" value="1"/>
</dbReference>
<dbReference type="Pfam" id="PF12799">
    <property type="entry name" value="LRR_4"/>
    <property type="match status" value="1"/>
</dbReference>
<dbReference type="InterPro" id="IPR001611">
    <property type="entry name" value="Leu-rich_rpt"/>
</dbReference>
<feature type="domain" description="Protein kinase" evidence="4">
    <location>
        <begin position="228"/>
        <end position="460"/>
    </location>
</feature>
<dbReference type="GO" id="GO:0004674">
    <property type="term" value="F:protein serine/threonine kinase activity"/>
    <property type="evidence" value="ECO:0007669"/>
    <property type="project" value="UniProtKB-KW"/>
</dbReference>
<dbReference type="Gene3D" id="3.80.10.10">
    <property type="entry name" value="Ribonuclease Inhibitor"/>
    <property type="match status" value="2"/>
</dbReference>
<dbReference type="InterPro" id="IPR011009">
    <property type="entry name" value="Kinase-like_dom_sf"/>
</dbReference>
<dbReference type="EMBL" id="FNZM01000003">
    <property type="protein sequence ID" value="SEJ19325.1"/>
    <property type="molecule type" value="Genomic_DNA"/>
</dbReference>
<evidence type="ECO:0000256" key="2">
    <source>
        <dbReference type="ARBA" id="ARBA00022737"/>
    </source>
</evidence>
<reference evidence="5 6" key="1">
    <citation type="submission" date="2016-10" db="EMBL/GenBank/DDBJ databases">
        <authorList>
            <person name="Varghese N."/>
            <person name="Submissions S."/>
        </authorList>
    </citation>
    <scope>NUCLEOTIDE SEQUENCE [LARGE SCALE GENOMIC DNA]</scope>
    <source>
        <strain evidence="5 6">LMG 22274</strain>
    </source>
</reference>
<dbReference type="InterPro" id="IPR017441">
    <property type="entry name" value="Protein_kinase_ATP_BS"/>
</dbReference>
<accession>A0AAQ1GCM2</accession>
<dbReference type="SMART" id="SM00369">
    <property type="entry name" value="LRR_TYP"/>
    <property type="match status" value="5"/>
</dbReference>
<keyword evidence="2" id="KW-0677">Repeat</keyword>
<dbReference type="Gene3D" id="1.10.510.10">
    <property type="entry name" value="Transferase(Phosphotransferase) domain 1"/>
    <property type="match status" value="1"/>
</dbReference>
<dbReference type="InterPro" id="IPR000719">
    <property type="entry name" value="Prot_kinase_dom"/>
</dbReference>
<sequence length="460" mass="49344">MDAACAHPTLPAILRFDPRVTTATLEQLRAGRLAGARQLKLACGLTEFPREIFDLADTLEVLDLSGNALTSLPDDLPKLRHLRILFASNNPFTALPPMLGDCASLSMVGFKANRIRHVAASALPPSLRWLILTDNNIDALPQEIGERPQLQKLMLAGNRLRALPETMAACERLELLRLSANRLDALPDWLLRLPRLAWLAYAGNPLNAMREQAALTDASVPDIDWHTLALGQTLGEGASGVTHRATRLLKDGHPAEAVAVKLFKGAVTSDGLPELEMAACLQAGPHPNLIPVLGKATGHPLGEHGLVMALIDPAFGNLAGPPSLDSCTRDVYAADTLFDRTVALRIASGMASAARHLHRRGIMHGDLYAHNILHDGAGHALLGDFGAASLFDARDESLAQSLERIEVRAFGCLLEELASRLVGEAGELAAAFQALVTDCLAASVEHRPSFDEVVERLAPL</sequence>
<evidence type="ECO:0000313" key="5">
    <source>
        <dbReference type="EMBL" id="SEJ19325.1"/>
    </source>
</evidence>
<dbReference type="Pfam" id="PF13855">
    <property type="entry name" value="LRR_8"/>
    <property type="match status" value="1"/>
</dbReference>
<dbReference type="Pfam" id="PF07714">
    <property type="entry name" value="PK_Tyr_Ser-Thr"/>
    <property type="match status" value="1"/>
</dbReference>
<gene>
    <name evidence="5" type="ORF">SAMN05216550_103108</name>
</gene>
<keyword evidence="3" id="KW-0547">Nucleotide-binding</keyword>
<keyword evidence="1" id="KW-0433">Leucine-rich repeat</keyword>
<dbReference type="SUPFAM" id="SSF56112">
    <property type="entry name" value="Protein kinase-like (PK-like)"/>
    <property type="match status" value="1"/>
</dbReference>
<feature type="binding site" evidence="3">
    <location>
        <position position="261"/>
    </location>
    <ligand>
        <name>ATP</name>
        <dbReference type="ChEBI" id="CHEBI:30616"/>
    </ligand>
</feature>
<dbReference type="SMART" id="SM00364">
    <property type="entry name" value="LRR_BAC"/>
    <property type="match status" value="5"/>
</dbReference>
<dbReference type="InterPro" id="IPR050216">
    <property type="entry name" value="LRR_domain-containing"/>
</dbReference>
<dbReference type="PANTHER" id="PTHR48051">
    <property type="match status" value="1"/>
</dbReference>
<dbReference type="GO" id="GO:0005737">
    <property type="term" value="C:cytoplasm"/>
    <property type="evidence" value="ECO:0007669"/>
    <property type="project" value="TreeGrafter"/>
</dbReference>
<dbReference type="InterPro" id="IPR001245">
    <property type="entry name" value="Ser-Thr/Tyr_kinase_cat_dom"/>
</dbReference>
<dbReference type="SUPFAM" id="SSF52058">
    <property type="entry name" value="L domain-like"/>
    <property type="match status" value="1"/>
</dbReference>
<evidence type="ECO:0000259" key="4">
    <source>
        <dbReference type="PROSITE" id="PS50011"/>
    </source>
</evidence>
<dbReference type="PROSITE" id="PS00107">
    <property type="entry name" value="PROTEIN_KINASE_ATP"/>
    <property type="match status" value="1"/>
</dbReference>
<evidence type="ECO:0000256" key="3">
    <source>
        <dbReference type="PROSITE-ProRule" id="PRU10141"/>
    </source>
</evidence>
<keyword evidence="3" id="KW-0067">ATP-binding</keyword>
<evidence type="ECO:0000256" key="1">
    <source>
        <dbReference type="ARBA" id="ARBA00022614"/>
    </source>
</evidence>
<evidence type="ECO:0000313" key="6">
    <source>
        <dbReference type="Proteomes" id="UP000183529"/>
    </source>
</evidence>
<dbReference type="InterPro" id="IPR032675">
    <property type="entry name" value="LRR_dom_sf"/>
</dbReference>
<dbReference type="Proteomes" id="UP000183529">
    <property type="component" value="Unassembled WGS sequence"/>
</dbReference>
<name>A0AAQ1GCM2_9BURK</name>
<dbReference type="Gene3D" id="3.30.200.20">
    <property type="entry name" value="Phosphorylase Kinase, domain 1"/>
    <property type="match status" value="1"/>
</dbReference>